<dbReference type="InterPro" id="IPR003151">
    <property type="entry name" value="PIK-rel_kinase_FAT"/>
</dbReference>
<dbReference type="GO" id="GO:0005524">
    <property type="term" value="F:ATP binding"/>
    <property type="evidence" value="ECO:0007669"/>
    <property type="project" value="UniProtKB-KW"/>
</dbReference>
<evidence type="ECO:0000259" key="14">
    <source>
        <dbReference type="PROSITE" id="PS50290"/>
    </source>
</evidence>
<dbReference type="InterPro" id="IPR014009">
    <property type="entry name" value="PIK_FAT"/>
</dbReference>
<dbReference type="STRING" id="3075.A0A087SHQ8"/>
<comment type="subcellular location">
    <subcellularLocation>
        <location evidence="1">Nucleus</location>
    </subcellularLocation>
</comment>
<evidence type="ECO:0000313" key="17">
    <source>
        <dbReference type="EMBL" id="KFM25262.1"/>
    </source>
</evidence>
<dbReference type="GO" id="GO:0005634">
    <property type="term" value="C:nucleus"/>
    <property type="evidence" value="ECO:0007669"/>
    <property type="project" value="UniProtKB-SubCell"/>
</dbReference>
<feature type="region of interest" description="Disordered" evidence="13">
    <location>
        <begin position="1"/>
        <end position="32"/>
    </location>
</feature>
<dbReference type="PROSITE" id="PS00916">
    <property type="entry name" value="PI3_4_KINASE_2"/>
    <property type="match status" value="1"/>
</dbReference>
<dbReference type="Pfam" id="PF23593">
    <property type="entry name" value="HEAT_ATR"/>
    <property type="match status" value="1"/>
</dbReference>
<dbReference type="RefSeq" id="XP_011398154.1">
    <property type="nucleotide sequence ID" value="XM_011399852.1"/>
</dbReference>
<evidence type="ECO:0000313" key="18">
    <source>
        <dbReference type="Proteomes" id="UP000028924"/>
    </source>
</evidence>
<dbReference type="InterPro" id="IPR050517">
    <property type="entry name" value="DDR_Repair_Kinase"/>
</dbReference>
<keyword evidence="7" id="KW-0227">DNA damage</keyword>
<dbReference type="EMBL" id="KL662114">
    <property type="protein sequence ID" value="KFM25262.1"/>
    <property type="molecule type" value="Genomic_DNA"/>
</dbReference>
<evidence type="ECO:0000256" key="1">
    <source>
        <dbReference type="ARBA" id="ARBA00004123"/>
    </source>
</evidence>
<evidence type="ECO:0000259" key="15">
    <source>
        <dbReference type="PROSITE" id="PS51189"/>
    </source>
</evidence>
<keyword evidence="8 17" id="KW-0418">Kinase</keyword>
<dbReference type="InterPro" id="IPR011009">
    <property type="entry name" value="Kinase-like_dom_sf"/>
</dbReference>
<dbReference type="InterPro" id="IPR057564">
    <property type="entry name" value="HEAT_ATR"/>
</dbReference>
<dbReference type="KEGG" id="apro:F751_3942"/>
<dbReference type="Pfam" id="PF00454">
    <property type="entry name" value="PI3_PI4_kinase"/>
    <property type="match status" value="1"/>
</dbReference>
<keyword evidence="10" id="KW-0234">DNA repair</keyword>
<dbReference type="PROSITE" id="PS51190">
    <property type="entry name" value="FATC"/>
    <property type="match status" value="1"/>
</dbReference>
<keyword evidence="6" id="KW-0547">Nucleotide-binding</keyword>
<dbReference type="Pfam" id="PF02260">
    <property type="entry name" value="FATC"/>
    <property type="match status" value="1"/>
</dbReference>
<dbReference type="Gene3D" id="1.10.1070.11">
    <property type="entry name" value="Phosphatidylinositol 3-/4-kinase, catalytic domain"/>
    <property type="match status" value="1"/>
</dbReference>
<reference evidence="17 18" key="1">
    <citation type="journal article" date="2014" name="BMC Genomics">
        <title>Oil accumulation mechanisms of the oleaginous microalga Chlorella protothecoides revealed through its genome, transcriptomes, and proteomes.</title>
        <authorList>
            <person name="Gao C."/>
            <person name="Wang Y."/>
            <person name="Shen Y."/>
            <person name="Yan D."/>
            <person name="He X."/>
            <person name="Dai J."/>
            <person name="Wu Q."/>
        </authorList>
    </citation>
    <scope>NUCLEOTIDE SEQUENCE [LARGE SCALE GENOMIC DNA]</scope>
    <source>
        <strain evidence="17 18">0710</strain>
    </source>
</reference>
<dbReference type="eggNOG" id="KOG0890">
    <property type="taxonomic scope" value="Eukaryota"/>
</dbReference>
<evidence type="ECO:0000256" key="5">
    <source>
        <dbReference type="ARBA" id="ARBA00022679"/>
    </source>
</evidence>
<dbReference type="InterPro" id="IPR003152">
    <property type="entry name" value="FATC_dom"/>
</dbReference>
<keyword evidence="5" id="KW-0808">Transferase</keyword>
<dbReference type="PROSITE" id="PS50290">
    <property type="entry name" value="PI3_4_KINASE_3"/>
    <property type="match status" value="1"/>
</dbReference>
<dbReference type="InterPro" id="IPR000403">
    <property type="entry name" value="PI3/4_kinase_cat_dom"/>
</dbReference>
<keyword evidence="11" id="KW-0539">Nucleus</keyword>
<feature type="compositionally biased region" description="Basic residues" evidence="13">
    <location>
        <begin position="810"/>
        <end position="819"/>
    </location>
</feature>
<gene>
    <name evidence="17" type="ORF">F751_3942</name>
</gene>
<dbReference type="InterPro" id="IPR036940">
    <property type="entry name" value="PI3/4_kinase_cat_sf"/>
</dbReference>
<evidence type="ECO:0000256" key="8">
    <source>
        <dbReference type="ARBA" id="ARBA00022777"/>
    </source>
</evidence>
<organism evidence="17 18">
    <name type="scientific">Auxenochlorella protothecoides</name>
    <name type="common">Green microalga</name>
    <name type="synonym">Chlorella protothecoides</name>
    <dbReference type="NCBI Taxonomy" id="3075"/>
    <lineage>
        <taxon>Eukaryota</taxon>
        <taxon>Viridiplantae</taxon>
        <taxon>Chlorophyta</taxon>
        <taxon>core chlorophytes</taxon>
        <taxon>Trebouxiophyceae</taxon>
        <taxon>Chlorellales</taxon>
        <taxon>Chlorellaceae</taxon>
        <taxon>Auxenochlorella</taxon>
    </lineage>
</organism>
<dbReference type="GO" id="GO:0005694">
    <property type="term" value="C:chromosome"/>
    <property type="evidence" value="ECO:0007669"/>
    <property type="project" value="TreeGrafter"/>
</dbReference>
<dbReference type="SMART" id="SM01343">
    <property type="entry name" value="FATC"/>
    <property type="match status" value="1"/>
</dbReference>
<feature type="domain" description="FAT" evidence="15">
    <location>
        <begin position="999"/>
        <end position="1490"/>
    </location>
</feature>
<dbReference type="SUPFAM" id="SSF56112">
    <property type="entry name" value="Protein kinase-like (PK-like)"/>
    <property type="match status" value="1"/>
</dbReference>
<feature type="region of interest" description="Disordered" evidence="13">
    <location>
        <begin position="787"/>
        <end position="830"/>
    </location>
</feature>
<evidence type="ECO:0000256" key="7">
    <source>
        <dbReference type="ARBA" id="ARBA00022763"/>
    </source>
</evidence>
<dbReference type="GeneID" id="23615333"/>
<comment type="similarity">
    <text evidence="2">Belongs to the PI3/PI4-kinase family. ATM subfamily.</text>
</comment>
<feature type="compositionally biased region" description="Gly residues" evidence="13">
    <location>
        <begin position="1"/>
        <end position="19"/>
    </location>
</feature>
<evidence type="ECO:0000256" key="11">
    <source>
        <dbReference type="ARBA" id="ARBA00023242"/>
    </source>
</evidence>
<proteinExistence type="inferred from homology"/>
<accession>A0A087SHQ8</accession>
<feature type="region of interest" description="Disordered" evidence="13">
    <location>
        <begin position="475"/>
        <end position="511"/>
    </location>
</feature>
<evidence type="ECO:0000256" key="9">
    <source>
        <dbReference type="ARBA" id="ARBA00022840"/>
    </source>
</evidence>
<evidence type="ECO:0000256" key="13">
    <source>
        <dbReference type="SAM" id="MobiDB-lite"/>
    </source>
</evidence>
<dbReference type="CDD" id="cd00892">
    <property type="entry name" value="PIKKc_ATR"/>
    <property type="match status" value="1"/>
</dbReference>
<dbReference type="InterPro" id="IPR018936">
    <property type="entry name" value="PI3/4_kinase_CS"/>
</dbReference>
<sequence length="1935" mass="202874">MSEIQGPGGCGDGQAGGAGVRDPEVGIGSHHGDAEALKKAAREAMRCLERLAAACPAAATWPCLMRHRTELLAVLGARDALLVAAAASLVAQSAGEQGGWVGAADRTPCDLEAARQLLEEARRGACGANRWDCAVPMLAAAAAMGHGEDGTALQRLAAAVAADIEGGVCRGNARYPSSAASMARLAAWGLAWLDPGSPPLQAAAQRLLAAPGSIGPEPSAALSSSSLVLAVGLFLRHCPPDRLEGARPLAEYTLNVLASGDAAARAAALRVLLATASAQLPLALAARAPHPVPTPEREACAARCQLDLIQPALLALLGCRAGREAALLPGVAAAVGLAPAALAQATLPHALPPLMESGERQDLDALIAATGSSPKEVMLEQGHHVLASQLLRGSGAFDPLIALSEELTGMTFLEFLRAAMPRTLGERVSRVVLELGRLAAHRRSEVPASATDFLAEGDHVTRTLKELGDRLDAALPGPSALEGVHARAGQTRGGGGRGGGSNSGGGSANFPVDTNVCTSPCPPRAGPDAPPASSRGEDAVTALRCVALLAELTGRHVTRWLPQLAALLARGCGAGAPRAAQCAALAGWTGLLRALEGVTPRALRALSRQAGTWVLPCLAAGGAPARRAAGVLALLADAAGTTRVLPPLPDVRECAVLRARAAAERGGDGPDVALAALLESVEDESAAVAGALLRHCEQQAFGALDPPARAALSSCLGLVGAVDPARLGLPRREPPSMARSDGELVLQVVQAHLLRLLRSATSLQALDACSFGLQEILRGCGHLVAGPDGSASQERGGDWAEAGGEERAAPRAKRARRGGSRTPPPSANPVLAALPEDAQTIVLPYLDSKYSVRSAIRRPPGPVFAGGEASGARLTHRRWLALWMTTLAEHHARGPLQPLFAAVLPPLRHDLTLSLFLLPYLVHSAVTDGGEASQAAVQQELAAVIAGGPGSAEGVMCLQTVFGLLDTLQRWVEDARVSRARGDPAGGGQAGTDGERWAALARAAFSSGAHARALQYMELHLRSRVGGGLNPCARTSHTYGEAQVAFLKEVYGRLEEPDGMEGLLKLCGAGAATSSGPLAAALQTGNWPDAAVLEELEESAGDGGQGEGVEGLAGATAEPALPALAALGAAAAWRLGEWQLSRKLARVAGEQQDPGRAWEVGMARLLTVAASGGGAGGGGRPSAQAHCNAAFATELARVREESMAAFLGAACESYARAYPCLANLAALQELEDLAAWLPACRTAGTPPLPVDLPNNLALGWTARLAASQPTLTVRERLLCQAGVVVKLARVMADSGQGTQDDIIGLFQRGISLQPGKEDVYFRYAVFLDKMLLDARARQRGETRAAAGKHMDRLHGRSKLKLGEDRPYLEILLEVLRMYGRGLVLGSRHVYQALPRLLTLWFEHGGGGQGGPAAAAPSAKDRECAAAVAALMQELARSVPLHVWLTALPQLTSRICHPDAEVAGVTRGIITRVTQVYPHQALWALAAVSKSGVASRRSAANSIVQAAKKAVSGDSERRLFSEMGSFCEQLIRLCFHQARQKISARKEFSHLVRTFPLHALMPTMAALTVTLPPDGKHIPGWRPFAEPITIAGMEDEIEVLRSLQVPKKVSFLGSDGQSYTLLAKPKDDLRKDTRLMEAAGVLNRLFLEDPRARRRGLSLRRFAVLPLTEDCGLVEWVPHTVGLRHCVQDVYAAEGLFSRETTNGKIKAIKADLLDGVLALFPPRLHRWLLNKFPEPSAWLAARLAFTRTAAVWSMVGHLVGLGDRHGENILLDQASGDVVHVDFSCLFDKGLTLEKPEVVPFRPVRGRGGGEGLTQNVVDGCGVTGVEGVFVAVCELTLTVLRRHQGTILSVMDTFVHDPLVEWVRAGAKKDADAGNPHAQDALATIQGRLQGTLLGVSSTPCLPLSCQGQARHLIEEASNKENLGQMYIWWMAWF</sequence>
<keyword evidence="4" id="KW-0723">Serine/threonine-protein kinase</keyword>
<dbReference type="Pfam" id="PF02259">
    <property type="entry name" value="FAT"/>
    <property type="match status" value="1"/>
</dbReference>
<dbReference type="GO" id="GO:0006281">
    <property type="term" value="P:DNA repair"/>
    <property type="evidence" value="ECO:0007669"/>
    <property type="project" value="UniProtKB-KW"/>
</dbReference>
<evidence type="ECO:0000256" key="10">
    <source>
        <dbReference type="ARBA" id="ARBA00023204"/>
    </source>
</evidence>
<protein>
    <recommendedName>
        <fullName evidence="12">Serine/threonine-protein kinase ATR</fullName>
        <ecNumber evidence="3">2.7.11.1</ecNumber>
    </recommendedName>
</protein>
<evidence type="ECO:0000256" key="3">
    <source>
        <dbReference type="ARBA" id="ARBA00012513"/>
    </source>
</evidence>
<evidence type="ECO:0000256" key="2">
    <source>
        <dbReference type="ARBA" id="ARBA00010769"/>
    </source>
</evidence>
<evidence type="ECO:0000256" key="12">
    <source>
        <dbReference type="ARBA" id="ARBA00024420"/>
    </source>
</evidence>
<dbReference type="GO" id="GO:0000723">
    <property type="term" value="P:telomere maintenance"/>
    <property type="evidence" value="ECO:0007669"/>
    <property type="project" value="TreeGrafter"/>
</dbReference>
<dbReference type="EC" id="2.7.11.1" evidence="3"/>
<name>A0A087SHQ8_AUXPR</name>
<dbReference type="PROSITE" id="PS51189">
    <property type="entry name" value="FAT"/>
    <property type="match status" value="1"/>
</dbReference>
<dbReference type="PANTHER" id="PTHR11139:SF69">
    <property type="entry name" value="SERINE_THREONINE-PROTEIN KINASE ATR"/>
    <property type="match status" value="1"/>
</dbReference>
<dbReference type="SMART" id="SM00146">
    <property type="entry name" value="PI3Kc"/>
    <property type="match status" value="1"/>
</dbReference>
<dbReference type="Proteomes" id="UP000028924">
    <property type="component" value="Unassembled WGS sequence"/>
</dbReference>
<dbReference type="OrthoDB" id="511951at2759"/>
<dbReference type="GO" id="GO:0000077">
    <property type="term" value="P:DNA damage checkpoint signaling"/>
    <property type="evidence" value="ECO:0007669"/>
    <property type="project" value="TreeGrafter"/>
</dbReference>
<evidence type="ECO:0000256" key="6">
    <source>
        <dbReference type="ARBA" id="ARBA00022741"/>
    </source>
</evidence>
<dbReference type="PANTHER" id="PTHR11139">
    <property type="entry name" value="ATAXIA TELANGIECTASIA MUTATED ATM -RELATED"/>
    <property type="match status" value="1"/>
</dbReference>
<feature type="domain" description="FATC" evidence="16">
    <location>
        <begin position="1903"/>
        <end position="1935"/>
    </location>
</feature>
<feature type="domain" description="PI3K/PI4K catalytic" evidence="14">
    <location>
        <begin position="1592"/>
        <end position="1905"/>
    </location>
</feature>
<evidence type="ECO:0000256" key="4">
    <source>
        <dbReference type="ARBA" id="ARBA00022527"/>
    </source>
</evidence>
<feature type="compositionally biased region" description="Gly residues" evidence="13">
    <location>
        <begin position="491"/>
        <end position="507"/>
    </location>
</feature>
<keyword evidence="9" id="KW-0067">ATP-binding</keyword>
<dbReference type="GO" id="GO:0004674">
    <property type="term" value="F:protein serine/threonine kinase activity"/>
    <property type="evidence" value="ECO:0007669"/>
    <property type="project" value="UniProtKB-KW"/>
</dbReference>
<dbReference type="Gene3D" id="3.30.1010.10">
    <property type="entry name" value="Phosphatidylinositol 3-kinase Catalytic Subunit, Chain A, domain 4"/>
    <property type="match status" value="1"/>
</dbReference>
<keyword evidence="18" id="KW-1185">Reference proteome</keyword>
<evidence type="ECO:0000259" key="16">
    <source>
        <dbReference type="PROSITE" id="PS51190"/>
    </source>
</evidence>